<name>A0A0D2QD30_GOSRA</name>
<feature type="non-terminal residue" evidence="6">
    <location>
        <position position="1"/>
    </location>
</feature>
<comment type="similarity">
    <text evidence="2">Belongs to the ycf72 family.</text>
</comment>
<protein>
    <recommendedName>
        <fullName evidence="3">Uncharacterized protein ycf72</fullName>
    </recommendedName>
</protein>
<dbReference type="AlphaFoldDB" id="A0A0D2QD30"/>
<dbReference type="STRING" id="29730.A0A0D2QD30"/>
<keyword evidence="4" id="KW-0150">Chloroplast</keyword>
<evidence type="ECO:0000256" key="1">
    <source>
        <dbReference type="ARBA" id="ARBA00004229"/>
    </source>
</evidence>
<dbReference type="PANTHER" id="PTHR37377">
    <property type="entry name" value="RIBULOSE BISPHOSPHATE CARBOXYLASE LARGE CHAIN"/>
    <property type="match status" value="1"/>
</dbReference>
<dbReference type="EMBL" id="CM001741">
    <property type="protein sequence ID" value="KJB14861.1"/>
    <property type="molecule type" value="Genomic_DNA"/>
</dbReference>
<organism evidence="6 7">
    <name type="scientific">Gossypium raimondii</name>
    <name type="common">Peruvian cotton</name>
    <name type="synonym">Gossypium klotzschianum subsp. raimondii</name>
    <dbReference type="NCBI Taxonomy" id="29730"/>
    <lineage>
        <taxon>Eukaryota</taxon>
        <taxon>Viridiplantae</taxon>
        <taxon>Streptophyta</taxon>
        <taxon>Embryophyta</taxon>
        <taxon>Tracheophyta</taxon>
        <taxon>Spermatophyta</taxon>
        <taxon>Magnoliopsida</taxon>
        <taxon>eudicotyledons</taxon>
        <taxon>Gunneridae</taxon>
        <taxon>Pentapetalae</taxon>
        <taxon>rosids</taxon>
        <taxon>malvids</taxon>
        <taxon>Malvales</taxon>
        <taxon>Malvaceae</taxon>
        <taxon>Malvoideae</taxon>
        <taxon>Gossypium</taxon>
    </lineage>
</organism>
<accession>A0A0D2QD30</accession>
<dbReference type="InterPro" id="IPR038860">
    <property type="entry name" value="YCF72"/>
</dbReference>
<dbReference type="eggNOG" id="ENOG502S62T">
    <property type="taxonomic scope" value="Eukaryota"/>
</dbReference>
<comment type="subcellular location">
    <subcellularLocation>
        <location evidence="1">Plastid</location>
        <location evidence="1">Chloroplast</location>
    </subcellularLocation>
</comment>
<evidence type="ECO:0000256" key="2">
    <source>
        <dbReference type="ARBA" id="ARBA00009599"/>
    </source>
</evidence>
<evidence type="ECO:0000256" key="4">
    <source>
        <dbReference type="ARBA" id="ARBA00022528"/>
    </source>
</evidence>
<reference evidence="6 7" key="1">
    <citation type="journal article" date="2012" name="Nature">
        <title>Repeated polyploidization of Gossypium genomes and the evolution of spinnable cotton fibres.</title>
        <authorList>
            <person name="Paterson A.H."/>
            <person name="Wendel J.F."/>
            <person name="Gundlach H."/>
            <person name="Guo H."/>
            <person name="Jenkins J."/>
            <person name="Jin D."/>
            <person name="Llewellyn D."/>
            <person name="Showmaker K.C."/>
            <person name="Shu S."/>
            <person name="Udall J."/>
            <person name="Yoo M.J."/>
            <person name="Byers R."/>
            <person name="Chen W."/>
            <person name="Doron-Faigenboim A."/>
            <person name="Duke M.V."/>
            <person name="Gong L."/>
            <person name="Grimwood J."/>
            <person name="Grover C."/>
            <person name="Grupp K."/>
            <person name="Hu G."/>
            <person name="Lee T.H."/>
            <person name="Li J."/>
            <person name="Lin L."/>
            <person name="Liu T."/>
            <person name="Marler B.S."/>
            <person name="Page J.T."/>
            <person name="Roberts A.W."/>
            <person name="Romanel E."/>
            <person name="Sanders W.S."/>
            <person name="Szadkowski E."/>
            <person name="Tan X."/>
            <person name="Tang H."/>
            <person name="Xu C."/>
            <person name="Wang J."/>
            <person name="Wang Z."/>
            <person name="Zhang D."/>
            <person name="Zhang L."/>
            <person name="Ashrafi H."/>
            <person name="Bedon F."/>
            <person name="Bowers J.E."/>
            <person name="Brubaker C.L."/>
            <person name="Chee P.W."/>
            <person name="Das S."/>
            <person name="Gingle A.R."/>
            <person name="Haigler C.H."/>
            <person name="Harker D."/>
            <person name="Hoffmann L.V."/>
            <person name="Hovav R."/>
            <person name="Jones D.C."/>
            <person name="Lemke C."/>
            <person name="Mansoor S."/>
            <person name="ur Rahman M."/>
            <person name="Rainville L.N."/>
            <person name="Rambani A."/>
            <person name="Reddy U.K."/>
            <person name="Rong J.K."/>
            <person name="Saranga Y."/>
            <person name="Scheffler B.E."/>
            <person name="Scheffler J.A."/>
            <person name="Stelly D.M."/>
            <person name="Triplett B.A."/>
            <person name="Van Deynze A."/>
            <person name="Vaslin M.F."/>
            <person name="Waghmare V.N."/>
            <person name="Walford S.A."/>
            <person name="Wright R.J."/>
            <person name="Zaki E.A."/>
            <person name="Zhang T."/>
            <person name="Dennis E.S."/>
            <person name="Mayer K.F."/>
            <person name="Peterson D.G."/>
            <person name="Rokhsar D.S."/>
            <person name="Wang X."/>
            <person name="Schmutz J."/>
        </authorList>
    </citation>
    <scope>NUCLEOTIDE SEQUENCE [LARGE SCALE GENOMIC DNA]</scope>
</reference>
<evidence type="ECO:0000313" key="7">
    <source>
        <dbReference type="Proteomes" id="UP000032304"/>
    </source>
</evidence>
<dbReference type="Gramene" id="KJB14861">
    <property type="protein sequence ID" value="KJB14861"/>
    <property type="gene ID" value="B456_002G146700"/>
</dbReference>
<dbReference type="OMA" id="TIPWERS"/>
<dbReference type="Proteomes" id="UP000032304">
    <property type="component" value="Chromosome 2"/>
</dbReference>
<dbReference type="GO" id="GO:0009507">
    <property type="term" value="C:chloroplast"/>
    <property type="evidence" value="ECO:0007669"/>
    <property type="project" value="UniProtKB-SubCell"/>
</dbReference>
<sequence length="135" mass="15067">SPPFTIPWERSTGFITTPLTTGHLPSQHLDPTLPKLFWFTPTFPTCPTVAEQFLDIKWTSPEGYFNVANFPSFVISFATAPAALVNCPPLPSVISILCMAVLKGISVEVDSFLIDQSKPLPKLYKLLPKHMTFWM</sequence>
<evidence type="ECO:0000256" key="3">
    <source>
        <dbReference type="ARBA" id="ARBA00021519"/>
    </source>
</evidence>
<evidence type="ECO:0000313" key="6">
    <source>
        <dbReference type="EMBL" id="KJB14861.1"/>
    </source>
</evidence>
<evidence type="ECO:0000256" key="5">
    <source>
        <dbReference type="ARBA" id="ARBA00022640"/>
    </source>
</evidence>
<gene>
    <name evidence="6" type="ORF">B456_002G146700</name>
</gene>
<dbReference type="PANTHER" id="PTHR37377:SF2">
    <property type="entry name" value="SMALL RIBOSOMAL SUBUNIT PROTEIN US2C"/>
    <property type="match status" value="1"/>
</dbReference>
<keyword evidence="5" id="KW-0934">Plastid</keyword>
<keyword evidence="7" id="KW-1185">Reference proteome</keyword>
<proteinExistence type="inferred from homology"/>